<dbReference type="SUPFAM" id="SSF52058">
    <property type="entry name" value="L domain-like"/>
    <property type="match status" value="2"/>
</dbReference>
<name>A0A972FLU5_9FLAO</name>
<keyword evidence="2 4" id="KW-0732">Signal</keyword>
<dbReference type="InterPro" id="IPR055353">
    <property type="entry name" value="DUF7619"/>
</dbReference>
<dbReference type="Gene3D" id="3.80.10.10">
    <property type="entry name" value="Ribonuclease Inhibitor"/>
    <property type="match status" value="2"/>
</dbReference>
<dbReference type="Proteomes" id="UP000712080">
    <property type="component" value="Unassembled WGS sequence"/>
</dbReference>
<feature type="domain" description="Secretion system C-terminal sorting" evidence="5">
    <location>
        <begin position="973"/>
        <end position="1040"/>
    </location>
</feature>
<proteinExistence type="predicted"/>
<dbReference type="RefSeq" id="WP_169527220.1">
    <property type="nucleotide sequence ID" value="NZ_JAAMPU010000104.1"/>
</dbReference>
<evidence type="ECO:0000256" key="3">
    <source>
        <dbReference type="ARBA" id="ARBA00022737"/>
    </source>
</evidence>
<dbReference type="InterPro" id="IPR032675">
    <property type="entry name" value="LRR_dom_sf"/>
</dbReference>
<accession>A0A972FLU5</accession>
<evidence type="ECO:0000313" key="8">
    <source>
        <dbReference type="Proteomes" id="UP000712080"/>
    </source>
</evidence>
<keyword evidence="8" id="KW-1185">Reference proteome</keyword>
<reference evidence="7" key="1">
    <citation type="submission" date="2020-02" db="EMBL/GenBank/DDBJ databases">
        <title>Flavobacterium sp. genome.</title>
        <authorList>
            <person name="Jung H.S."/>
            <person name="Baek J.H."/>
            <person name="Jeon C.O."/>
        </authorList>
    </citation>
    <scope>NUCLEOTIDE SEQUENCE</scope>
    <source>
        <strain evidence="7">SE-s28</strain>
    </source>
</reference>
<dbReference type="AlphaFoldDB" id="A0A972FLU5"/>
<dbReference type="PANTHER" id="PTHR47566:SF1">
    <property type="entry name" value="PROTEIN NUD1"/>
    <property type="match status" value="1"/>
</dbReference>
<dbReference type="PANTHER" id="PTHR47566">
    <property type="match status" value="1"/>
</dbReference>
<keyword evidence="3" id="KW-0677">Repeat</keyword>
<comment type="caution">
    <text evidence="7">The sequence shown here is derived from an EMBL/GenBank/DDBJ whole genome shotgun (WGS) entry which is preliminary data.</text>
</comment>
<evidence type="ECO:0000256" key="1">
    <source>
        <dbReference type="ARBA" id="ARBA00022614"/>
    </source>
</evidence>
<dbReference type="Pfam" id="PF18962">
    <property type="entry name" value="Por_Secre_tail"/>
    <property type="match status" value="1"/>
</dbReference>
<evidence type="ECO:0000256" key="4">
    <source>
        <dbReference type="SAM" id="SignalP"/>
    </source>
</evidence>
<evidence type="ECO:0000259" key="5">
    <source>
        <dbReference type="Pfam" id="PF18962"/>
    </source>
</evidence>
<organism evidence="7 8">
    <name type="scientific">Flavobacterium silvaticum</name>
    <dbReference type="NCBI Taxonomy" id="1852020"/>
    <lineage>
        <taxon>Bacteria</taxon>
        <taxon>Pseudomonadati</taxon>
        <taxon>Bacteroidota</taxon>
        <taxon>Flavobacteriia</taxon>
        <taxon>Flavobacteriales</taxon>
        <taxon>Flavobacteriaceae</taxon>
        <taxon>Flavobacterium</taxon>
    </lineage>
</organism>
<sequence>MNKYLLFLVLTLTFSASGQTISFADNDLRSYLAGANATNNRAFTGNVAVSIDTNSDGQIQLSEAAAITRLWIEYDLVDDLTGIENFANLTQVDFKATGIATANLSGMTNLQQIQFYQNPALTSVTISGMTALTQISCTENPLLASLATPGCDNVLTFIANQNALTSLDVSGKALLQNLYANNNALTLLNVSGCTALNGIVCTNNNFVTLDISNLPNLMALDISGNPTLENFNASDCPFFNATFITLDNFPVLANVDFSHTAIVQFLYSDHNLVSLHLSGCPLLESINVNNNQLTDLDVSECPQLISLFCESNQLASLDLSNLANFQLFNANDNPISSVDFTGDDLLSTVELKNSLLPDLDLSGTSVWLYSVDVTGSDNMTSLNLSGRPGLEYVDPPYNLITLDLSDCVSLHGMNLLTESIQTINVQGCASMEYFYIGMSSLEPTNPPISTLDVSGLSSLTDLQCDCPNLNSIQLEGCDDLETLGLFSVPLTSLDLIPVPNLKNLMVDMSFLETIDVSPLHQFQYLSAIQMPNLVQIFAKNAVSESIALGGNPSLTFICQDEEAVAATNADITSSGLSDSVTCNSYCSFTPGGSYNVITGTIRFDLDGNGCDASDEVQSAMRIDMSGEGAYSTFSIPTGQYYFYTGAGTFGLAMNLENPDLYTYIPMSPMVTFADNNNNTSTQDFCITPNGIQNDVEIVIAPIVPARPGFVALYQITIRNKGNQVQSGNINFEYAEDKMNYVSTDLPLASQAPGVLNWDYSDLLPFEHRSFFVVMNINTPLETSPVNMGDVLHFDSTINPITGDLTPTDNQFGLDQIVVASYDPNDITCLEGEIVPPSAIGKYLHYIVNFENLGTAEAENVVVRVDIDTSKFDMDSLQLMSTSNDAYTKITGNKVEFIFEHINLAPAAGNPPVGGHGNVLFKLKTLDTLVEEDVVMSRADIYFDYNFPIRTNDAETVFRTLSSGDFVKDESISIYPNPAKNKVTVKSENRIESVQLFDVQGRLLETVLETSTETKLDLSQRASGIYFMKINTTAGSAVKKVAKE</sequence>
<dbReference type="GO" id="GO:0035591">
    <property type="term" value="F:signaling adaptor activity"/>
    <property type="evidence" value="ECO:0007669"/>
    <property type="project" value="TreeGrafter"/>
</dbReference>
<evidence type="ECO:0000313" key="7">
    <source>
        <dbReference type="EMBL" id="NMH28113.1"/>
    </source>
</evidence>
<gene>
    <name evidence="7" type="ORF">G6047_08715</name>
</gene>
<feature type="chain" id="PRO_5037179235" evidence="4">
    <location>
        <begin position="19"/>
        <end position="1043"/>
    </location>
</feature>
<evidence type="ECO:0000259" key="6">
    <source>
        <dbReference type="Pfam" id="PF24595"/>
    </source>
</evidence>
<feature type="signal peptide" evidence="4">
    <location>
        <begin position="1"/>
        <end position="18"/>
    </location>
</feature>
<feature type="domain" description="DUF7619" evidence="6">
    <location>
        <begin position="822"/>
        <end position="955"/>
    </location>
</feature>
<keyword evidence="1" id="KW-0433">Leucine-rich repeat</keyword>
<dbReference type="InterPro" id="IPR052574">
    <property type="entry name" value="CDIRP"/>
</dbReference>
<dbReference type="NCBIfam" id="TIGR04183">
    <property type="entry name" value="Por_Secre_tail"/>
    <property type="match status" value="1"/>
</dbReference>
<evidence type="ECO:0000256" key="2">
    <source>
        <dbReference type="ARBA" id="ARBA00022729"/>
    </source>
</evidence>
<protein>
    <submittedName>
        <fullName evidence="7">T9SS type A sorting domain-containing protein</fullName>
    </submittedName>
</protein>
<dbReference type="Pfam" id="PF24595">
    <property type="entry name" value="DUF7619"/>
    <property type="match status" value="1"/>
</dbReference>
<dbReference type="EMBL" id="JAAMPU010000104">
    <property type="protein sequence ID" value="NMH28113.1"/>
    <property type="molecule type" value="Genomic_DNA"/>
</dbReference>
<dbReference type="InterPro" id="IPR026444">
    <property type="entry name" value="Secre_tail"/>
</dbReference>